<keyword evidence="14" id="KW-1185">Reference proteome</keyword>
<dbReference type="InterPro" id="IPR020449">
    <property type="entry name" value="Tscrpt_reg_AraC-type_HTH"/>
</dbReference>
<feature type="domain" description="HTH araC/xylS-type" evidence="12">
    <location>
        <begin position="87"/>
        <end position="185"/>
    </location>
</feature>
<evidence type="ECO:0000259" key="12">
    <source>
        <dbReference type="PROSITE" id="PS01124"/>
    </source>
</evidence>
<evidence type="ECO:0000256" key="10">
    <source>
        <dbReference type="ARBA" id="ARBA00023163"/>
    </source>
</evidence>
<dbReference type="PROSITE" id="PS01124">
    <property type="entry name" value="HTH_ARAC_FAMILY_2"/>
    <property type="match status" value="1"/>
</dbReference>
<evidence type="ECO:0000256" key="9">
    <source>
        <dbReference type="ARBA" id="ARBA00023159"/>
    </source>
</evidence>
<evidence type="ECO:0000313" key="13">
    <source>
        <dbReference type="EMBL" id="AXF57444.1"/>
    </source>
</evidence>
<evidence type="ECO:0000256" key="11">
    <source>
        <dbReference type="ARBA" id="ARBA00023204"/>
    </source>
</evidence>
<comment type="cofactor">
    <cofactor evidence="1">
        <name>Zn(2+)</name>
        <dbReference type="ChEBI" id="CHEBI:29105"/>
    </cofactor>
</comment>
<dbReference type="InterPro" id="IPR018060">
    <property type="entry name" value="HTH_AraC"/>
</dbReference>
<dbReference type="Gene3D" id="1.10.10.60">
    <property type="entry name" value="Homeodomain-like"/>
    <property type="match status" value="2"/>
</dbReference>
<name>A0A345C2L3_9BACI</name>
<evidence type="ECO:0000256" key="5">
    <source>
        <dbReference type="ARBA" id="ARBA00022763"/>
    </source>
</evidence>
<proteinExistence type="predicted"/>
<dbReference type="InterPro" id="IPR035451">
    <property type="entry name" value="Ada-like_dom_sf"/>
</dbReference>
<dbReference type="PANTHER" id="PTHR43280:SF2">
    <property type="entry name" value="HTH-TYPE TRANSCRIPTIONAL REGULATOR EXSA"/>
    <property type="match status" value="1"/>
</dbReference>
<evidence type="ECO:0000256" key="7">
    <source>
        <dbReference type="ARBA" id="ARBA00023015"/>
    </source>
</evidence>
<evidence type="ECO:0000256" key="1">
    <source>
        <dbReference type="ARBA" id="ARBA00001947"/>
    </source>
</evidence>
<keyword evidence="9" id="KW-0010">Activator</keyword>
<evidence type="ECO:0000256" key="8">
    <source>
        <dbReference type="ARBA" id="ARBA00023125"/>
    </source>
</evidence>
<dbReference type="GO" id="GO:0043565">
    <property type="term" value="F:sequence-specific DNA binding"/>
    <property type="evidence" value="ECO:0007669"/>
    <property type="project" value="InterPro"/>
</dbReference>
<keyword evidence="3" id="KW-0808">Transferase</keyword>
<dbReference type="GO" id="GO:0006281">
    <property type="term" value="P:DNA repair"/>
    <property type="evidence" value="ECO:0007669"/>
    <property type="project" value="UniProtKB-KW"/>
</dbReference>
<evidence type="ECO:0000313" key="14">
    <source>
        <dbReference type="Proteomes" id="UP000252100"/>
    </source>
</evidence>
<dbReference type="OrthoDB" id="9802228at2"/>
<accession>A0A345C2L3</accession>
<reference evidence="13 14" key="1">
    <citation type="journal article" date="2018" name="J. Microbiol.">
        <title>Salicibibacter kimchii gen. nov., sp. nov., a moderately halophilic and alkalitolerant bacterium in the family Bacillaceae, isolated from kimchi.</title>
        <authorList>
            <person name="Jang J.Y."/>
            <person name="Oh Y.J."/>
            <person name="Lim S.K."/>
            <person name="Park H.K."/>
            <person name="Lee C."/>
            <person name="Kim J.Y."/>
            <person name="Lee M.A."/>
            <person name="Choi H.J."/>
        </authorList>
    </citation>
    <scope>NUCLEOTIDE SEQUENCE [LARGE SCALE GENOMIC DNA]</scope>
    <source>
        <strain evidence="13 14">NKC1-1</strain>
    </source>
</reference>
<dbReference type="AlphaFoldDB" id="A0A345C2L3"/>
<dbReference type="SUPFAM" id="SSF57884">
    <property type="entry name" value="Ada DNA repair protein, N-terminal domain (N-Ada 10)"/>
    <property type="match status" value="1"/>
</dbReference>
<evidence type="ECO:0000256" key="2">
    <source>
        <dbReference type="ARBA" id="ARBA00022603"/>
    </source>
</evidence>
<dbReference type="SMART" id="SM00342">
    <property type="entry name" value="HTH_ARAC"/>
    <property type="match status" value="1"/>
</dbReference>
<evidence type="ECO:0000256" key="3">
    <source>
        <dbReference type="ARBA" id="ARBA00022679"/>
    </source>
</evidence>
<dbReference type="InterPro" id="IPR009057">
    <property type="entry name" value="Homeodomain-like_sf"/>
</dbReference>
<dbReference type="PANTHER" id="PTHR43280">
    <property type="entry name" value="ARAC-FAMILY TRANSCRIPTIONAL REGULATOR"/>
    <property type="match status" value="1"/>
</dbReference>
<dbReference type="GO" id="GO:0008168">
    <property type="term" value="F:methyltransferase activity"/>
    <property type="evidence" value="ECO:0007669"/>
    <property type="project" value="UniProtKB-KW"/>
</dbReference>
<evidence type="ECO:0000256" key="6">
    <source>
        <dbReference type="ARBA" id="ARBA00022833"/>
    </source>
</evidence>
<dbReference type="KEGG" id="rue:DT065_16600"/>
<dbReference type="EMBL" id="CP031092">
    <property type="protein sequence ID" value="AXF57444.1"/>
    <property type="molecule type" value="Genomic_DNA"/>
</dbReference>
<sequence length="190" mass="22154">MVVHAKFSFKEMVEIANSCDYSYDGLFFYAVKTTGIFCRPSCKSKSPNKENITFFQTAEDAKRAGFRPCKRCQPDVMNFDPKMDLINDTKAYIQGHYTENLTLKKIAQNIGISPYYLGRLFKKHTSRTPRSYLENIRVHKAVHLLKNTDLPISDICYEVGFQNASSFYHAFQKQTQYTPQQYRKDFSYDL</sequence>
<dbReference type="PRINTS" id="PR00032">
    <property type="entry name" value="HTHARAC"/>
</dbReference>
<keyword evidence="7" id="KW-0805">Transcription regulation</keyword>
<dbReference type="GO" id="GO:0008270">
    <property type="term" value="F:zinc ion binding"/>
    <property type="evidence" value="ECO:0007669"/>
    <property type="project" value="InterPro"/>
</dbReference>
<dbReference type="Pfam" id="PF12833">
    <property type="entry name" value="HTH_18"/>
    <property type="match status" value="1"/>
</dbReference>
<dbReference type="SUPFAM" id="SSF46689">
    <property type="entry name" value="Homeodomain-like"/>
    <property type="match status" value="2"/>
</dbReference>
<dbReference type="InterPro" id="IPR004026">
    <property type="entry name" value="Ada_DNA_repair_Zn-bd"/>
</dbReference>
<dbReference type="PROSITE" id="PS00041">
    <property type="entry name" value="HTH_ARAC_FAMILY_1"/>
    <property type="match status" value="1"/>
</dbReference>
<keyword evidence="2" id="KW-0489">Methyltransferase</keyword>
<gene>
    <name evidence="13" type="ORF">DT065_16600</name>
</gene>
<keyword evidence="6" id="KW-0862">Zinc</keyword>
<dbReference type="InterPro" id="IPR018062">
    <property type="entry name" value="HTH_AraC-typ_CS"/>
</dbReference>
<dbReference type="GO" id="GO:0032259">
    <property type="term" value="P:methylation"/>
    <property type="evidence" value="ECO:0007669"/>
    <property type="project" value="UniProtKB-KW"/>
</dbReference>
<keyword evidence="11" id="KW-0234">DNA repair</keyword>
<protein>
    <submittedName>
        <fullName evidence="13">Helix-turn-helix domain-containing protein</fullName>
    </submittedName>
</protein>
<dbReference type="RefSeq" id="WP_114375273.1">
    <property type="nucleotide sequence ID" value="NZ_CP031092.1"/>
</dbReference>
<dbReference type="GO" id="GO:0003700">
    <property type="term" value="F:DNA-binding transcription factor activity"/>
    <property type="evidence" value="ECO:0007669"/>
    <property type="project" value="InterPro"/>
</dbReference>
<dbReference type="Pfam" id="PF02805">
    <property type="entry name" value="Ada_Zn_binding"/>
    <property type="match status" value="1"/>
</dbReference>
<dbReference type="InterPro" id="IPR016220">
    <property type="entry name" value="Me-P-triester_DNA_alkyl-Trfase"/>
</dbReference>
<keyword evidence="5" id="KW-0227">DNA damage</keyword>
<keyword evidence="4" id="KW-0479">Metal-binding</keyword>
<keyword evidence="8" id="KW-0238">DNA-binding</keyword>
<dbReference type="Gene3D" id="3.40.10.10">
    <property type="entry name" value="DNA Methylphosphotriester Repair Domain"/>
    <property type="match status" value="1"/>
</dbReference>
<keyword evidence="10" id="KW-0804">Transcription</keyword>
<evidence type="ECO:0000256" key="4">
    <source>
        <dbReference type="ARBA" id="ARBA00022723"/>
    </source>
</evidence>
<organism evidence="13 14">
    <name type="scientific">Salicibibacter kimchii</name>
    <dbReference type="NCBI Taxonomy" id="2099786"/>
    <lineage>
        <taxon>Bacteria</taxon>
        <taxon>Bacillati</taxon>
        <taxon>Bacillota</taxon>
        <taxon>Bacilli</taxon>
        <taxon>Bacillales</taxon>
        <taxon>Bacillaceae</taxon>
        <taxon>Salicibibacter</taxon>
    </lineage>
</organism>
<dbReference type="PIRSF" id="PIRSF000408">
    <property type="entry name" value="Alkyltransferas_AdaA"/>
    <property type="match status" value="1"/>
</dbReference>
<dbReference type="Proteomes" id="UP000252100">
    <property type="component" value="Chromosome"/>
</dbReference>